<keyword evidence="1" id="KW-0812">Transmembrane</keyword>
<evidence type="ECO:0000313" key="2">
    <source>
        <dbReference type="EMBL" id="AYW35431.1"/>
    </source>
</evidence>
<sequence>MWDAVRWQLLSADEVEVAPEYRALAWRELIANVANGTPLDFTFRTMFQRADFENFDYNTPIVYNVKNKELIVLNERLKAALNRPVRRSDRTINVTTAHPFLLFILVVLLTVLVVFAGRPHHVTTQARAAQAALGRV</sequence>
<protein>
    <submittedName>
        <fullName evidence="2">Odv-nc42</fullName>
    </submittedName>
    <submittedName>
        <fullName evidence="3">Per os infection factor-6</fullName>
    </submittedName>
</protein>
<dbReference type="EMBL" id="LC375539">
    <property type="protein sequence ID" value="BBD50846.1"/>
    <property type="molecule type" value="Genomic_DNA"/>
</dbReference>
<name>A0A2Z6C5T2_NPVAP</name>
<evidence type="ECO:0000313" key="3">
    <source>
        <dbReference type="EMBL" id="BBD50846.1"/>
    </source>
</evidence>
<reference evidence="2" key="2">
    <citation type="submission" date="2018-08" db="EMBL/GenBank/DDBJ databases">
        <title>Genetic characterization of an alphabaculovirus causing tiger band disease in the oak tasar silkworm, Antheraea proylei.</title>
        <authorList>
            <person name="Tourangbam S."/>
            <person name="Malcolm F.J."/>
            <person name="Luikham R."/>
            <person name="Kshetrimayum M."/>
            <person name="Yumnam R."/>
            <person name="Rajkumari L."/>
        </authorList>
    </citation>
    <scope>NUCLEOTIDE SEQUENCE</scope>
    <source>
        <strain evidence="2">TkhulenIBD</strain>
    </source>
</reference>
<dbReference type="EMBL" id="MH797002">
    <property type="protein sequence ID" value="AYW35431.1"/>
    <property type="molecule type" value="Genomic_DNA"/>
</dbReference>
<organism evidence="3">
    <name type="scientific">Antheraea proylei nucleopolyhedrovirus</name>
    <dbReference type="NCBI Taxonomy" id="2126611"/>
    <lineage>
        <taxon>Viruses</taxon>
        <taxon>Viruses incertae sedis</taxon>
        <taxon>Naldaviricetes</taxon>
        <taxon>Lefavirales</taxon>
        <taxon>Baculoviridae</taxon>
        <taxon>Alphabaculovirus</taxon>
        <taxon>Alphabaculovirus anpernyi</taxon>
    </lineage>
</organism>
<dbReference type="InterPro" id="IPR008005">
    <property type="entry name" value="PIF6"/>
</dbReference>
<evidence type="ECO:0000256" key="1">
    <source>
        <dbReference type="SAM" id="Phobius"/>
    </source>
</evidence>
<accession>A0A2Z6C5T2</accession>
<gene>
    <name evidence="3" type="primary">pif-6</name>
    <name evidence="2" type="synonym">odv-nc42</name>
</gene>
<proteinExistence type="predicted"/>
<keyword evidence="1" id="KW-1133">Transmembrane helix</keyword>
<feature type="transmembrane region" description="Helical" evidence="1">
    <location>
        <begin position="97"/>
        <end position="117"/>
    </location>
</feature>
<keyword evidence="1" id="KW-0472">Membrane</keyword>
<reference evidence="3" key="1">
    <citation type="submission" date="2018-03" db="EMBL/GenBank/DDBJ databases">
        <title>Whole genome comparison of nucleopolyhedroviruses isolated from saturniine wild silkworms in Asian countries.</title>
        <authorList>
            <person name="Sasaki K."/>
            <person name="Kajiura Z."/>
            <person name="Ponnuvel K.M."/>
            <person name="Kobayashi J."/>
        </authorList>
    </citation>
    <scope>NUCLEOTIDE SEQUENCE</scope>
    <source>
        <strain evidence="3">Manipur</strain>
    </source>
</reference>
<dbReference type="Pfam" id="PF05341">
    <property type="entry name" value="PIF6"/>
    <property type="match status" value="1"/>
</dbReference>